<dbReference type="Proteomes" id="UP000886818">
    <property type="component" value="Chromosome"/>
</dbReference>
<evidence type="ECO:0000259" key="2">
    <source>
        <dbReference type="Pfam" id="PF07687"/>
    </source>
</evidence>
<dbReference type="Pfam" id="PF01546">
    <property type="entry name" value="Peptidase_M20"/>
    <property type="match status" value="1"/>
</dbReference>
<comment type="similarity">
    <text evidence="1">Belongs to the peptidase M20A family.</text>
</comment>
<keyword evidence="4" id="KW-1185">Reference proteome</keyword>
<dbReference type="PANTHER" id="PTHR30575">
    <property type="entry name" value="PEPTIDASE M20"/>
    <property type="match status" value="1"/>
</dbReference>
<protein>
    <recommendedName>
        <fullName evidence="1">Peptidase M20 domain-containing protein 2</fullName>
    </recommendedName>
</protein>
<evidence type="ECO:0000313" key="3">
    <source>
        <dbReference type="EMBL" id="QXM06845.1"/>
    </source>
</evidence>
<dbReference type="EMBL" id="CP078093">
    <property type="protein sequence ID" value="QXM06845.1"/>
    <property type="molecule type" value="Genomic_DNA"/>
</dbReference>
<proteinExistence type="inferred from homology"/>
<dbReference type="PANTHER" id="PTHR30575:SF0">
    <property type="entry name" value="XAA-ARG DIPEPTIDASE"/>
    <property type="match status" value="1"/>
</dbReference>
<reference evidence="3" key="1">
    <citation type="submission" date="2021-07" db="EMBL/GenBank/DDBJ databases">
        <title>Complete genome sequence of Crassaminicella sp. 143-21, isolated from a deep-sea hydrothermal vent.</title>
        <authorList>
            <person name="Li X."/>
        </authorList>
    </citation>
    <scope>NUCLEOTIDE SEQUENCE</scope>
    <source>
        <strain evidence="3">143-21</strain>
    </source>
</reference>
<dbReference type="NCBIfam" id="TIGR01891">
    <property type="entry name" value="amidohydrolases"/>
    <property type="match status" value="1"/>
</dbReference>
<organism evidence="3 4">
    <name type="scientific">Crassaminicella indica</name>
    <dbReference type="NCBI Taxonomy" id="2855394"/>
    <lineage>
        <taxon>Bacteria</taxon>
        <taxon>Bacillati</taxon>
        <taxon>Bacillota</taxon>
        <taxon>Clostridia</taxon>
        <taxon>Eubacteriales</taxon>
        <taxon>Clostridiaceae</taxon>
        <taxon>Crassaminicella</taxon>
    </lineage>
</organism>
<evidence type="ECO:0000313" key="4">
    <source>
        <dbReference type="Proteomes" id="UP000886818"/>
    </source>
</evidence>
<dbReference type="InterPro" id="IPR002933">
    <property type="entry name" value="Peptidase_M20"/>
</dbReference>
<gene>
    <name evidence="3" type="ORF">KVH43_03735</name>
</gene>
<dbReference type="CDD" id="cd03887">
    <property type="entry name" value="M20_Acy1L2"/>
    <property type="match status" value="1"/>
</dbReference>
<dbReference type="Pfam" id="PF07687">
    <property type="entry name" value="M20_dimer"/>
    <property type="match status" value="1"/>
</dbReference>
<dbReference type="PIRSF" id="PIRSF037226">
    <property type="entry name" value="Amidohydrolase_ACY1L2_prd"/>
    <property type="match status" value="1"/>
</dbReference>
<dbReference type="InterPro" id="IPR052030">
    <property type="entry name" value="Peptidase_M20/M20A_hydrolases"/>
</dbReference>
<name>A0ABX8RG19_9CLOT</name>
<dbReference type="InterPro" id="IPR017439">
    <property type="entry name" value="Amidohydrolase"/>
</dbReference>
<evidence type="ECO:0000256" key="1">
    <source>
        <dbReference type="PIRNR" id="PIRNR037226"/>
    </source>
</evidence>
<dbReference type="InterPro" id="IPR017144">
    <property type="entry name" value="Xaa-Arg_dipeptidase"/>
</dbReference>
<sequence>MLKKVLHLVEEIKDELIILNEYILNNPELGNKEIKACKAHIDLLKKHGFAVEEKYLNIKTAFRAVFKSSKPGPTIAYLAEYDALPEIGHGCGHNILGTTSTGAGIVLSKILSTIGGNVVVFGTPAEETCGAKVDMANKGAFDDITVAMISHPADKHYKSGKSLAMEAIEFTFKGRTAHAAACPEKGINALDAVINTFNNINALREHIKSDARVHGIIKEGGKAANIVPDLAIAQFYVRATTKSYLKELVEKVKNCAKGASIATGTELEIRNYEYSYDNLVTNQKLSEAYCKRLKDMGIEKIYEPKESFGSLDTGNVSHICPTIHPYFSISKTPIASHTKEFRDATNKPFAYNQMFKTIGALVLTGIDVIENHDLLHNIQKEFTCAKK</sequence>
<feature type="domain" description="Peptidase M20 dimerisation" evidence="2">
    <location>
        <begin position="169"/>
        <end position="257"/>
    </location>
</feature>
<dbReference type="RefSeq" id="WP_218283538.1">
    <property type="nucleotide sequence ID" value="NZ_CP078093.1"/>
</dbReference>
<accession>A0ABX8RG19</accession>
<dbReference type="InterPro" id="IPR011650">
    <property type="entry name" value="Peptidase_M20_dimer"/>
</dbReference>